<name>A0ABW3RNR5_9SPHI</name>
<reference evidence="2" key="1">
    <citation type="journal article" date="2019" name="Int. J. Syst. Evol. Microbiol.">
        <title>The Global Catalogue of Microorganisms (GCM) 10K type strain sequencing project: providing services to taxonomists for standard genome sequencing and annotation.</title>
        <authorList>
            <consortium name="The Broad Institute Genomics Platform"/>
            <consortium name="The Broad Institute Genome Sequencing Center for Infectious Disease"/>
            <person name="Wu L."/>
            <person name="Ma J."/>
        </authorList>
    </citation>
    <scope>NUCLEOTIDE SEQUENCE [LARGE SCALE GENOMIC DNA]</scope>
    <source>
        <strain evidence="2">CCUG 52468</strain>
    </source>
</reference>
<evidence type="ECO:0008006" key="3">
    <source>
        <dbReference type="Google" id="ProtNLM"/>
    </source>
</evidence>
<gene>
    <name evidence="1" type="ORF">ACFQ2C_14530</name>
</gene>
<sequence>MLFKEIHLQGIKSGEITLAFRKWQKVSVNSGSLLHTSIGLVEIGDIQVVNEVDITESDAQQSGFTDKKHLLKSFGKNSSGTIFQISVRYHSPDPRIKLREQTKLSDQHFMDLKKKLERLDNYSKQGHWTNKVLLTIKDNPNLHAIGIAKLTGFEKDWLKLNIRKLKNLGLTMSHHIGYEVSPLGNKYLDKLSKLK</sequence>
<proteinExistence type="predicted"/>
<dbReference type="EMBL" id="JBHTKY010000024">
    <property type="protein sequence ID" value="MFD1166821.1"/>
    <property type="molecule type" value="Genomic_DNA"/>
</dbReference>
<evidence type="ECO:0000313" key="2">
    <source>
        <dbReference type="Proteomes" id="UP001597205"/>
    </source>
</evidence>
<organism evidence="1 2">
    <name type="scientific">Sphingobacterium daejeonense</name>
    <dbReference type="NCBI Taxonomy" id="371142"/>
    <lineage>
        <taxon>Bacteria</taxon>
        <taxon>Pseudomonadati</taxon>
        <taxon>Bacteroidota</taxon>
        <taxon>Sphingobacteriia</taxon>
        <taxon>Sphingobacteriales</taxon>
        <taxon>Sphingobacteriaceae</taxon>
        <taxon>Sphingobacterium</taxon>
    </lineage>
</organism>
<evidence type="ECO:0000313" key="1">
    <source>
        <dbReference type="EMBL" id="MFD1166821.1"/>
    </source>
</evidence>
<protein>
    <recommendedName>
        <fullName evidence="3">ASCH domain-containing protein</fullName>
    </recommendedName>
</protein>
<dbReference type="Proteomes" id="UP001597205">
    <property type="component" value="Unassembled WGS sequence"/>
</dbReference>
<dbReference type="RefSeq" id="WP_380897767.1">
    <property type="nucleotide sequence ID" value="NZ_JBHTKY010000024.1"/>
</dbReference>
<accession>A0ABW3RNR5</accession>
<comment type="caution">
    <text evidence="1">The sequence shown here is derived from an EMBL/GenBank/DDBJ whole genome shotgun (WGS) entry which is preliminary data.</text>
</comment>
<keyword evidence="2" id="KW-1185">Reference proteome</keyword>